<evidence type="ECO:0000313" key="8">
    <source>
        <dbReference type="Proteomes" id="UP001314205"/>
    </source>
</evidence>
<proteinExistence type="predicted"/>
<comment type="subcellular location">
    <subcellularLocation>
        <location evidence="1">Nucleus</location>
    </subcellularLocation>
</comment>
<keyword evidence="8" id="KW-1185">Reference proteome</keyword>
<gene>
    <name evidence="7" type="ORF">PARMNEM_LOCUS15294</name>
</gene>
<keyword evidence="2" id="KW-0479">Metal-binding</keyword>
<dbReference type="EMBL" id="CAVLGL010000093">
    <property type="protein sequence ID" value="CAK1595873.1"/>
    <property type="molecule type" value="Genomic_DNA"/>
</dbReference>
<dbReference type="GO" id="GO:0046983">
    <property type="term" value="F:protein dimerization activity"/>
    <property type="evidence" value="ECO:0007669"/>
    <property type="project" value="InterPro"/>
</dbReference>
<dbReference type="InterPro" id="IPR008906">
    <property type="entry name" value="HATC_C_dom"/>
</dbReference>
<dbReference type="AlphaFoldDB" id="A0AAV1LKA5"/>
<feature type="domain" description="HAT C-terminal dimerisation" evidence="6">
    <location>
        <begin position="432"/>
        <end position="518"/>
    </location>
</feature>
<dbReference type="InterPro" id="IPR052035">
    <property type="entry name" value="ZnF_BED_domain_contain"/>
</dbReference>
<name>A0AAV1LKA5_9NEOP</name>
<reference evidence="7 8" key="1">
    <citation type="submission" date="2023-11" db="EMBL/GenBank/DDBJ databases">
        <authorList>
            <person name="Hedman E."/>
            <person name="Englund M."/>
            <person name="Stromberg M."/>
            <person name="Nyberg Akerstrom W."/>
            <person name="Nylinder S."/>
            <person name="Jareborg N."/>
            <person name="Kallberg Y."/>
            <person name="Kronander E."/>
        </authorList>
    </citation>
    <scope>NUCLEOTIDE SEQUENCE [LARGE SCALE GENOMIC DNA]</scope>
</reference>
<comment type="caution">
    <text evidence="7">The sequence shown here is derived from an EMBL/GenBank/DDBJ whole genome shotgun (WGS) entry which is preliminary data.</text>
</comment>
<dbReference type="GO" id="GO:0008270">
    <property type="term" value="F:zinc ion binding"/>
    <property type="evidence" value="ECO:0007669"/>
    <property type="project" value="UniProtKB-KW"/>
</dbReference>
<accession>A0AAV1LKA5</accession>
<evidence type="ECO:0000313" key="7">
    <source>
        <dbReference type="EMBL" id="CAK1595873.1"/>
    </source>
</evidence>
<keyword evidence="3" id="KW-0863">Zinc-finger</keyword>
<evidence type="ECO:0000259" key="6">
    <source>
        <dbReference type="Pfam" id="PF05699"/>
    </source>
</evidence>
<dbReference type="PANTHER" id="PTHR46481:SF10">
    <property type="entry name" value="ZINC FINGER BED DOMAIN-CONTAINING PROTEIN 39"/>
    <property type="match status" value="1"/>
</dbReference>
<sequence>MTPDEKKRVDRDLLELFITDYQPFRLVEDKFKNFVKHIPGYTLPSRKTISSGMIPALYQQTLSSVREIVSRDAKSVCLTTDLWTSSQTESYIGVTAHYIDDNFEPQKILLGCKSFNESHTSANLTKALKNVTDEWNLTKKVNFAISDNARNIVKAIETDLGWKHYGCFAHSLNLIVQSALRPIEQLVENIKKIVAHFKRSTTATDMLLGYQLKNMTECGEPKRLIQQVPTRWNSTFFMLRRFLLLQEALKHCMALIERDWPNINTMEWELMGEVCTVLQPFEEVTSSISGDEYLTGSMVIVMTNCLTEICDDFLNKEEFALFNPTTKEIVTSLKNGLKERFVGVEHSKTFGLCTLLDPRFKLLLFKNEYAVTDLKRHVQSLIIGMITRDSSTDSTTQVEERSSSVVSAWNKFDDLLKKSKPQGNALARAIRELQMYIDDEILPRKNLEGKWNSPSKWWRDHRIIYPHLSEMFRMKCNIVATSVPCERLFSKTGLIINEKRCRLKPHKVEEITFLNENLDKKRFDK</sequence>
<evidence type="ECO:0000256" key="4">
    <source>
        <dbReference type="ARBA" id="ARBA00022833"/>
    </source>
</evidence>
<keyword evidence="4" id="KW-0862">Zinc</keyword>
<dbReference type="Proteomes" id="UP001314205">
    <property type="component" value="Unassembled WGS sequence"/>
</dbReference>
<dbReference type="PANTHER" id="PTHR46481">
    <property type="entry name" value="ZINC FINGER BED DOMAIN-CONTAINING PROTEIN 4"/>
    <property type="match status" value="1"/>
</dbReference>
<protein>
    <recommendedName>
        <fullName evidence="6">HAT C-terminal dimerisation domain-containing protein</fullName>
    </recommendedName>
</protein>
<dbReference type="SUPFAM" id="SSF53098">
    <property type="entry name" value="Ribonuclease H-like"/>
    <property type="match status" value="1"/>
</dbReference>
<dbReference type="SUPFAM" id="SSF140996">
    <property type="entry name" value="Hermes dimerisation domain"/>
    <property type="match status" value="1"/>
</dbReference>
<dbReference type="InterPro" id="IPR012337">
    <property type="entry name" value="RNaseH-like_sf"/>
</dbReference>
<evidence type="ECO:0000256" key="2">
    <source>
        <dbReference type="ARBA" id="ARBA00022723"/>
    </source>
</evidence>
<keyword evidence="5" id="KW-0539">Nucleus</keyword>
<evidence type="ECO:0000256" key="1">
    <source>
        <dbReference type="ARBA" id="ARBA00004123"/>
    </source>
</evidence>
<dbReference type="Pfam" id="PF05699">
    <property type="entry name" value="Dimer_Tnp_hAT"/>
    <property type="match status" value="1"/>
</dbReference>
<evidence type="ECO:0000256" key="3">
    <source>
        <dbReference type="ARBA" id="ARBA00022771"/>
    </source>
</evidence>
<evidence type="ECO:0000256" key="5">
    <source>
        <dbReference type="ARBA" id="ARBA00023242"/>
    </source>
</evidence>
<dbReference type="GO" id="GO:0005634">
    <property type="term" value="C:nucleus"/>
    <property type="evidence" value="ECO:0007669"/>
    <property type="project" value="UniProtKB-SubCell"/>
</dbReference>
<organism evidence="7 8">
    <name type="scientific">Parnassius mnemosyne</name>
    <name type="common">clouded apollo</name>
    <dbReference type="NCBI Taxonomy" id="213953"/>
    <lineage>
        <taxon>Eukaryota</taxon>
        <taxon>Metazoa</taxon>
        <taxon>Ecdysozoa</taxon>
        <taxon>Arthropoda</taxon>
        <taxon>Hexapoda</taxon>
        <taxon>Insecta</taxon>
        <taxon>Pterygota</taxon>
        <taxon>Neoptera</taxon>
        <taxon>Endopterygota</taxon>
        <taxon>Lepidoptera</taxon>
        <taxon>Glossata</taxon>
        <taxon>Ditrysia</taxon>
        <taxon>Papilionoidea</taxon>
        <taxon>Papilionidae</taxon>
        <taxon>Parnassiinae</taxon>
        <taxon>Parnassini</taxon>
        <taxon>Parnassius</taxon>
        <taxon>Driopa</taxon>
    </lineage>
</organism>